<feature type="compositionally biased region" description="Low complexity" evidence="2">
    <location>
        <begin position="801"/>
        <end position="818"/>
    </location>
</feature>
<evidence type="ECO:0000259" key="4">
    <source>
        <dbReference type="SMART" id="SM00906"/>
    </source>
</evidence>
<dbReference type="EMBL" id="JACBAD010002116">
    <property type="protein sequence ID" value="KAF7115288.1"/>
    <property type="molecule type" value="Genomic_DNA"/>
</dbReference>
<evidence type="ECO:0000256" key="2">
    <source>
        <dbReference type="SAM" id="MobiDB-lite"/>
    </source>
</evidence>
<accession>A0A8H6U9Z2</accession>
<dbReference type="InterPro" id="IPR007219">
    <property type="entry name" value="XnlR_reg_dom"/>
</dbReference>
<dbReference type="AlphaFoldDB" id="A0A8H6U9Z2"/>
<protein>
    <recommendedName>
        <fullName evidence="4">Xylanolytic transcriptional activator regulatory domain-containing protein</fullName>
    </recommendedName>
</protein>
<evidence type="ECO:0000313" key="5">
    <source>
        <dbReference type="EMBL" id="KAF7115288.1"/>
    </source>
</evidence>
<dbReference type="OrthoDB" id="2123952at2759"/>
<reference evidence="5" key="1">
    <citation type="submission" date="2020-06" db="EMBL/GenBank/DDBJ databases">
        <title>Draft genome sequences of strains closely related to Aspergillus parafelis and Aspergillus hiratsukae.</title>
        <authorList>
            <person name="Dos Santos R.A.C."/>
            <person name="Rivero-Menendez O."/>
            <person name="Steenwyk J.L."/>
            <person name="Mead M.E."/>
            <person name="Goldman G.H."/>
            <person name="Alastruey-Izquierdo A."/>
            <person name="Rokas A."/>
        </authorList>
    </citation>
    <scope>NUCLEOTIDE SEQUENCE</scope>
    <source>
        <strain evidence="5">CNM-CM5793</strain>
    </source>
</reference>
<feature type="region of interest" description="Disordered" evidence="2">
    <location>
        <begin position="185"/>
        <end position="262"/>
    </location>
</feature>
<keyword evidence="3" id="KW-1133">Transmembrane helix</keyword>
<feature type="region of interest" description="Disordered" evidence="2">
    <location>
        <begin position="763"/>
        <end position="850"/>
    </location>
</feature>
<keyword evidence="3" id="KW-0812">Transmembrane</keyword>
<keyword evidence="1" id="KW-0539">Nucleus</keyword>
<feature type="transmembrane region" description="Helical" evidence="3">
    <location>
        <begin position="682"/>
        <end position="703"/>
    </location>
</feature>
<dbReference type="Pfam" id="PF04082">
    <property type="entry name" value="Fungal_trans"/>
    <property type="match status" value="1"/>
</dbReference>
<feature type="compositionally biased region" description="Polar residues" evidence="2">
    <location>
        <begin position="958"/>
        <end position="969"/>
    </location>
</feature>
<evidence type="ECO:0000256" key="3">
    <source>
        <dbReference type="SAM" id="Phobius"/>
    </source>
</evidence>
<feature type="compositionally biased region" description="Acidic residues" evidence="2">
    <location>
        <begin position="197"/>
        <end position="217"/>
    </location>
</feature>
<dbReference type="SMART" id="SM00906">
    <property type="entry name" value="Fungal_trans"/>
    <property type="match status" value="1"/>
</dbReference>
<dbReference type="PANTHER" id="PTHR46910:SF2">
    <property type="entry name" value="ZN(II)2CYS6 TRANSCRIPTION FACTOR (EUROFUNG)"/>
    <property type="match status" value="1"/>
</dbReference>
<dbReference type="GO" id="GO:0003700">
    <property type="term" value="F:DNA-binding transcription factor activity"/>
    <property type="evidence" value="ECO:0007669"/>
    <property type="project" value="InterPro"/>
</dbReference>
<dbReference type="CDD" id="cd12148">
    <property type="entry name" value="fungal_TF_MHR"/>
    <property type="match status" value="1"/>
</dbReference>
<dbReference type="PANTHER" id="PTHR46910">
    <property type="entry name" value="TRANSCRIPTION FACTOR PDR1"/>
    <property type="match status" value="1"/>
</dbReference>
<evidence type="ECO:0000313" key="6">
    <source>
        <dbReference type="Proteomes" id="UP000630445"/>
    </source>
</evidence>
<dbReference type="GO" id="GO:0003677">
    <property type="term" value="F:DNA binding"/>
    <property type="evidence" value="ECO:0007669"/>
    <property type="project" value="InterPro"/>
</dbReference>
<dbReference type="GO" id="GO:0008270">
    <property type="term" value="F:zinc ion binding"/>
    <property type="evidence" value="ECO:0007669"/>
    <property type="project" value="InterPro"/>
</dbReference>
<dbReference type="InterPro" id="IPR050987">
    <property type="entry name" value="AtrR-like"/>
</dbReference>
<organism evidence="5 6">
    <name type="scientific">Aspergillus hiratsukae</name>
    <dbReference type="NCBI Taxonomy" id="1194566"/>
    <lineage>
        <taxon>Eukaryota</taxon>
        <taxon>Fungi</taxon>
        <taxon>Dikarya</taxon>
        <taxon>Ascomycota</taxon>
        <taxon>Pezizomycotina</taxon>
        <taxon>Eurotiomycetes</taxon>
        <taxon>Eurotiomycetidae</taxon>
        <taxon>Eurotiales</taxon>
        <taxon>Aspergillaceae</taxon>
        <taxon>Aspergillus</taxon>
        <taxon>Aspergillus subgen. Fumigati</taxon>
    </lineage>
</organism>
<feature type="region of interest" description="Disordered" evidence="2">
    <location>
        <begin position="958"/>
        <end position="979"/>
    </location>
</feature>
<dbReference type="GO" id="GO:0006351">
    <property type="term" value="P:DNA-templated transcription"/>
    <property type="evidence" value="ECO:0007669"/>
    <property type="project" value="InterPro"/>
</dbReference>
<evidence type="ECO:0000256" key="1">
    <source>
        <dbReference type="ARBA" id="ARBA00023242"/>
    </source>
</evidence>
<keyword evidence="3" id="KW-0472">Membrane</keyword>
<comment type="caution">
    <text evidence="5">The sequence shown here is derived from an EMBL/GenBank/DDBJ whole genome shotgun (WGS) entry which is preliminary data.</text>
</comment>
<gene>
    <name evidence="5" type="ORF">CNMCM5793_001924</name>
</gene>
<dbReference type="Proteomes" id="UP000630445">
    <property type="component" value="Unassembled WGS sequence"/>
</dbReference>
<keyword evidence="6" id="KW-1185">Reference proteome</keyword>
<feature type="domain" description="Xylanolytic transcriptional activator regulatory" evidence="4">
    <location>
        <begin position="455"/>
        <end position="528"/>
    </location>
</feature>
<proteinExistence type="predicted"/>
<sequence>MHAQPAGWSALVVEVGDRNHYPKCVRIVLKEVLGIDCLRLDRTIDKRTKAAAQENFKTEVRILLTRVEISLAELLDVAPAARVEFAKLMRLKPSEKARKDPKRVRVHHLEHSIDDVHDDCFKRLNIQTGSIVIQCEIWWNESSENKLTLGVIGKASAKPSRLRLYVKALKERLDRTESLLKAAGLLDEDSLSPPETSSDDDVSLEEDGIETESEDDLSSTLPHKSTEHKLRMSKSGAPRDNSQQSELKPSDKLSGTGDSQHVSIIRGDNKADTLYYGRSSSLSILSREGIEWIKHKTGDVKFLRMLVSDTKHDSPWDYWRPDVFHDVFASKVFKPLPPRAEVFTLLRDYFRTINRLFPLYHEASFMELVEWQYTQQTCDDAARWASINVILALAYEYRYSNSLKSEKDKERAWLYYKNAMSVFAELTLRRTDMLSVQALLGMALFLRGNSGTQSAMPLITAAIRACHRLGLHRDTPRPHLTPAEQEQRKRVFWIAFILDQSTCIRTGNAPTQHPDDFDVDIPAVDPENDLLLSDNKPFFQQLCRISIIKGRIYTKLYSEKALQNKTAAEVIKIVKELHAELEEWRAANTFDDQLKQGAAGEDFLRGFASAGMQFVYFNSLILIHRMPLVIHFIYRQRLANGGSASDDAQLILRESSSSIALCSEAARDTLRLVNNLPWGDIAWIWSLLYYVFLAVMTIFINILRDSRYPNAREDIQSLNMASTFFATLIPGDGPSNYARFMTQMSANFERIARSVLERDQKAIKLSQRTNSRASVTRAEGHDLASEEQQSQRHQPAEAPNSSPSSSPIHSPSIIDIPHLPGLPRINSAGYVVPDSSPPASDDFQPLIPTHPLENTRQSAAAPAEPSISPQAFNNPTYPFDAFFPIPIANHIPQSDFWQTIPVADWGLATSNQFTNDPYMQGFFQGTAPSLTATATTATSNNVPSVSLNMGFAPGNESQFAHDQGPSQTVWPGGFVDPFP</sequence>
<name>A0A8H6U9Z2_9EURO</name>